<reference evidence="1" key="1">
    <citation type="submission" date="2021-02" db="EMBL/GenBank/DDBJ databases">
        <authorList>
            <person name="Nowell W R."/>
        </authorList>
    </citation>
    <scope>NUCLEOTIDE SEQUENCE</scope>
</reference>
<dbReference type="EMBL" id="CAJNOQ010026493">
    <property type="protein sequence ID" value="CAF1546208.1"/>
    <property type="molecule type" value="Genomic_DNA"/>
</dbReference>
<dbReference type="Proteomes" id="UP000681722">
    <property type="component" value="Unassembled WGS sequence"/>
</dbReference>
<evidence type="ECO:0000313" key="2">
    <source>
        <dbReference type="EMBL" id="CAF4406895.1"/>
    </source>
</evidence>
<name>A0A815WMW0_9BILA</name>
<dbReference type="AlphaFoldDB" id="A0A815WMW0"/>
<organism evidence="1 3">
    <name type="scientific">Didymodactylos carnosus</name>
    <dbReference type="NCBI Taxonomy" id="1234261"/>
    <lineage>
        <taxon>Eukaryota</taxon>
        <taxon>Metazoa</taxon>
        <taxon>Spiralia</taxon>
        <taxon>Gnathifera</taxon>
        <taxon>Rotifera</taxon>
        <taxon>Eurotatoria</taxon>
        <taxon>Bdelloidea</taxon>
        <taxon>Philodinida</taxon>
        <taxon>Philodinidae</taxon>
        <taxon>Didymodactylos</taxon>
    </lineage>
</organism>
<protein>
    <submittedName>
        <fullName evidence="1">Uncharacterized protein</fullName>
    </submittedName>
</protein>
<evidence type="ECO:0000313" key="3">
    <source>
        <dbReference type="Proteomes" id="UP000663829"/>
    </source>
</evidence>
<keyword evidence="3" id="KW-1185">Reference proteome</keyword>
<accession>A0A815WMW0</accession>
<dbReference type="EMBL" id="CAJOBC010092143">
    <property type="protein sequence ID" value="CAF4406895.1"/>
    <property type="molecule type" value="Genomic_DNA"/>
</dbReference>
<evidence type="ECO:0000313" key="1">
    <source>
        <dbReference type="EMBL" id="CAF1546208.1"/>
    </source>
</evidence>
<sequence>MKIDTSGFNEFTLSYFVCPWLNISLPSQQPLDETFFYKLEQQRLFAQLKCDQSRRLKQQKLWFTAGMEQKNHIDQSELNSNTVDYTTKSTEQYPNGHQFRLPDLPQVNDLEVTNFPTYSIVQSFQVMRDNKQMLPLDFYERLIIKLHSQLIERLDYKDLIIARTGYNDYIKVERLQLNKQSSSHDYTKHYQIHSIWKRITITLKSVDENCAIHIKQIIDQILTDICMFYSGIKFQKHHMMKNIE</sequence>
<dbReference type="Proteomes" id="UP000663829">
    <property type="component" value="Unassembled WGS sequence"/>
</dbReference>
<proteinExistence type="predicted"/>
<comment type="caution">
    <text evidence="1">The sequence shown here is derived from an EMBL/GenBank/DDBJ whole genome shotgun (WGS) entry which is preliminary data.</text>
</comment>
<gene>
    <name evidence="1" type="ORF">GPM918_LOCUS38923</name>
    <name evidence="2" type="ORF">SRO942_LOCUS39771</name>
</gene>